<dbReference type="InterPro" id="IPR011990">
    <property type="entry name" value="TPR-like_helical_dom_sf"/>
</dbReference>
<dbReference type="Gene3D" id="1.25.40.10">
    <property type="entry name" value="Tetratricopeptide repeat domain"/>
    <property type="match status" value="2"/>
</dbReference>
<comment type="subcellular location">
    <subcellularLocation>
        <location evidence="1">Nucleus</location>
    </subcellularLocation>
</comment>
<evidence type="ECO:0000256" key="1">
    <source>
        <dbReference type="ARBA" id="ARBA00004123"/>
    </source>
</evidence>
<dbReference type="GO" id="GO:0030627">
    <property type="term" value="F:pre-mRNA 5'-splice site binding"/>
    <property type="evidence" value="ECO:0007669"/>
    <property type="project" value="TreeGrafter"/>
</dbReference>
<dbReference type="OrthoDB" id="10265668at2759"/>
<accession>A0A1G4JE49</accession>
<dbReference type="SUPFAM" id="SSF48452">
    <property type="entry name" value="TPR-like"/>
    <property type="match status" value="2"/>
</dbReference>
<comment type="similarity">
    <text evidence="6">Belongs to the PRP39 family.</text>
</comment>
<dbReference type="GO" id="GO:0000395">
    <property type="term" value="P:mRNA 5'-splice site recognition"/>
    <property type="evidence" value="ECO:0007669"/>
    <property type="project" value="TreeGrafter"/>
</dbReference>
<reference evidence="7 8" key="1">
    <citation type="submission" date="2016-03" db="EMBL/GenBank/DDBJ databases">
        <authorList>
            <person name="Devillers H."/>
        </authorList>
    </citation>
    <scope>NUCLEOTIDE SEQUENCE [LARGE SCALE GENOMIC DNA]</scope>
    <source>
        <strain evidence="7">CBS 11717</strain>
    </source>
</reference>
<evidence type="ECO:0000256" key="3">
    <source>
        <dbReference type="ARBA" id="ARBA00022737"/>
    </source>
</evidence>
<dbReference type="Proteomes" id="UP000191024">
    <property type="component" value="Chromosome D"/>
</dbReference>
<dbReference type="SMART" id="SM00386">
    <property type="entry name" value="HAT"/>
    <property type="match status" value="5"/>
</dbReference>
<dbReference type="InterPro" id="IPR059164">
    <property type="entry name" value="HAT_PRP39_C"/>
</dbReference>
<gene>
    <name evidence="7" type="ORF">LAMI_0D10264G</name>
</gene>
<keyword evidence="3" id="KW-0677">Repeat</keyword>
<sequence length="634" mass="74767">MAGNDANIPGNPLDRISDRKRSLRNALAELDIGFLRDNAAWAEAYKTMDWSKIECVDQLVKSTEQIVLKYPKPVDPIKKAISSVFEEVLLRYPLFFGYWRRYTAVEYQLNGIESSIEVLSNAVESFPSSVEIWCDYLSVLMANRSEKVDMIKINFEIARTHVGWHFLSHPFWDKYIQFETKRECWPELNEIYRAVCKIPLHQYARYYTAYKSFLEQHSELASHEIEDIFPRTQRLVAKVWPFESKISKPFFDLTPVTQTDLENWNNYLNSVISSDSLPKEAAEMLFERCLVPCQYHEHFWKRYAKWMNNHSDFEHIVETFKRGSKALPDHCLSFRRDFIKYLDAQLNEEDVSRKSQVLYEELIEYAAYWPRRSELVHEYINCRKRTDFTSSLDEDDQQILKQQTAYTNYLHVNINAFFAKNSEGDIQLERLLDADSISVLIVELIKMTFFTLKNNIQTRKFFNEFRREPQLKNSVAFWLIYYKVLKVTRAFEELEAFVDELGNKIFLPTLVINDILKDLQSFFLTNLNFRSYDNATSRSKYSRTIDPIIELEFKLNDPQWVKAKLNESKLNDIKESGHPGIIIERPEISNSIVELNSAFFNNCAHSLPSFRNLEKVTKPPAYVNHFKSDYLVPK</sequence>
<evidence type="ECO:0000256" key="4">
    <source>
        <dbReference type="ARBA" id="ARBA00023187"/>
    </source>
</evidence>
<keyword evidence="2" id="KW-0507">mRNA processing</keyword>
<protein>
    <submittedName>
        <fullName evidence="7">LAMI_0D10264g1_1</fullName>
    </submittedName>
</protein>
<name>A0A1G4JE49_9SACH</name>
<evidence type="ECO:0000256" key="5">
    <source>
        <dbReference type="ARBA" id="ARBA00023242"/>
    </source>
</evidence>
<evidence type="ECO:0000313" key="8">
    <source>
        <dbReference type="Proteomes" id="UP000191024"/>
    </source>
</evidence>
<keyword evidence="5" id="KW-0539">Nucleus</keyword>
<dbReference type="Pfam" id="PF23241">
    <property type="entry name" value="HAT_PRP39_C"/>
    <property type="match status" value="1"/>
</dbReference>
<dbReference type="Pfam" id="PF23240">
    <property type="entry name" value="HAT_PRP39_N"/>
    <property type="match status" value="1"/>
</dbReference>
<keyword evidence="4" id="KW-0508">mRNA splicing</keyword>
<dbReference type="AlphaFoldDB" id="A0A1G4JE49"/>
<organism evidence="7 8">
    <name type="scientific">Lachancea mirantina</name>
    <dbReference type="NCBI Taxonomy" id="1230905"/>
    <lineage>
        <taxon>Eukaryota</taxon>
        <taxon>Fungi</taxon>
        <taxon>Dikarya</taxon>
        <taxon>Ascomycota</taxon>
        <taxon>Saccharomycotina</taxon>
        <taxon>Saccharomycetes</taxon>
        <taxon>Saccharomycetales</taxon>
        <taxon>Saccharomycetaceae</taxon>
        <taxon>Lachancea</taxon>
    </lineage>
</organism>
<dbReference type="PANTHER" id="PTHR17204">
    <property type="entry name" value="PRE-MRNA PROCESSING PROTEIN PRP39-RELATED"/>
    <property type="match status" value="1"/>
</dbReference>
<dbReference type="InterPro" id="IPR003107">
    <property type="entry name" value="HAT"/>
</dbReference>
<keyword evidence="8" id="KW-1185">Reference proteome</keyword>
<dbReference type="STRING" id="1230905.A0A1G4JE49"/>
<dbReference type="PANTHER" id="PTHR17204:SF5">
    <property type="entry name" value="PRE-MRNA-PROCESSING FACTOR 39"/>
    <property type="match status" value="1"/>
</dbReference>
<dbReference type="GO" id="GO:0000243">
    <property type="term" value="C:commitment complex"/>
    <property type="evidence" value="ECO:0007669"/>
    <property type="project" value="TreeGrafter"/>
</dbReference>
<evidence type="ECO:0000256" key="6">
    <source>
        <dbReference type="ARBA" id="ARBA00038019"/>
    </source>
</evidence>
<evidence type="ECO:0000256" key="2">
    <source>
        <dbReference type="ARBA" id="ARBA00022664"/>
    </source>
</evidence>
<dbReference type="EMBL" id="LT598463">
    <property type="protein sequence ID" value="SCU88483.1"/>
    <property type="molecule type" value="Genomic_DNA"/>
</dbReference>
<dbReference type="GO" id="GO:0005685">
    <property type="term" value="C:U1 snRNP"/>
    <property type="evidence" value="ECO:0007669"/>
    <property type="project" value="TreeGrafter"/>
</dbReference>
<proteinExistence type="inferred from homology"/>
<dbReference type="GO" id="GO:0071004">
    <property type="term" value="C:U2-type prespliceosome"/>
    <property type="evidence" value="ECO:0007669"/>
    <property type="project" value="TreeGrafter"/>
</dbReference>
<evidence type="ECO:0000313" key="7">
    <source>
        <dbReference type="EMBL" id="SCU88483.1"/>
    </source>
</evidence>